<keyword evidence="3 4" id="KW-0472">Membrane</keyword>
<feature type="transmembrane region" description="Helical" evidence="4">
    <location>
        <begin position="165"/>
        <end position="191"/>
    </location>
</feature>
<protein>
    <submittedName>
        <fullName evidence="6">MFS transporter, CP family, cyanate transporter</fullName>
    </submittedName>
</protein>
<feature type="transmembrane region" description="Helical" evidence="4">
    <location>
        <begin position="44"/>
        <end position="62"/>
    </location>
</feature>
<gene>
    <name evidence="6" type="ORF">SAMN05216283_11659</name>
</gene>
<evidence type="ECO:0000256" key="1">
    <source>
        <dbReference type="ARBA" id="ARBA00022692"/>
    </source>
</evidence>
<dbReference type="InterPro" id="IPR052524">
    <property type="entry name" value="MFS_Cyanate_Porter"/>
</dbReference>
<dbReference type="Pfam" id="PF07690">
    <property type="entry name" value="MFS_1"/>
    <property type="match status" value="1"/>
</dbReference>
<keyword evidence="2 4" id="KW-1133">Transmembrane helix</keyword>
<evidence type="ECO:0000256" key="4">
    <source>
        <dbReference type="SAM" id="Phobius"/>
    </source>
</evidence>
<dbReference type="RefSeq" id="WP_093921566.1">
    <property type="nucleotide sequence ID" value="NZ_FONW01000016.1"/>
</dbReference>
<keyword evidence="1 4" id="KW-0812">Transmembrane</keyword>
<dbReference type="GO" id="GO:0022857">
    <property type="term" value="F:transmembrane transporter activity"/>
    <property type="evidence" value="ECO:0007669"/>
    <property type="project" value="InterPro"/>
</dbReference>
<dbReference type="AlphaFoldDB" id="A0A1I2LPV1"/>
<evidence type="ECO:0000256" key="2">
    <source>
        <dbReference type="ARBA" id="ARBA00022989"/>
    </source>
</evidence>
<dbReference type="InterPro" id="IPR036259">
    <property type="entry name" value="MFS_trans_sf"/>
</dbReference>
<dbReference type="Gene3D" id="1.20.1250.20">
    <property type="entry name" value="MFS general substrate transporter like domains"/>
    <property type="match status" value="2"/>
</dbReference>
<feature type="domain" description="Major facilitator superfamily (MFS) profile" evidence="5">
    <location>
        <begin position="44"/>
        <end position="427"/>
    </location>
</feature>
<dbReference type="InterPro" id="IPR020846">
    <property type="entry name" value="MFS_dom"/>
</dbReference>
<dbReference type="Proteomes" id="UP000198964">
    <property type="component" value="Unassembled WGS sequence"/>
</dbReference>
<dbReference type="STRING" id="655355.SAMN05216283_11659"/>
<reference evidence="6 7" key="1">
    <citation type="submission" date="2016-10" db="EMBL/GenBank/DDBJ databases">
        <authorList>
            <person name="de Groot N.N."/>
        </authorList>
    </citation>
    <scope>NUCLEOTIDE SEQUENCE [LARGE SCALE GENOMIC DNA]</scope>
    <source>
        <strain evidence="6 7">CGMCC 1.9156</strain>
    </source>
</reference>
<feature type="transmembrane region" description="Helical" evidence="4">
    <location>
        <begin position="134"/>
        <end position="153"/>
    </location>
</feature>
<evidence type="ECO:0000313" key="7">
    <source>
        <dbReference type="Proteomes" id="UP000198964"/>
    </source>
</evidence>
<keyword evidence="7" id="KW-1185">Reference proteome</keyword>
<feature type="transmembrane region" description="Helical" evidence="4">
    <location>
        <begin position="82"/>
        <end position="100"/>
    </location>
</feature>
<organism evidence="6 7">
    <name type="scientific">Sunxiuqinia elliptica</name>
    <dbReference type="NCBI Taxonomy" id="655355"/>
    <lineage>
        <taxon>Bacteria</taxon>
        <taxon>Pseudomonadati</taxon>
        <taxon>Bacteroidota</taxon>
        <taxon>Bacteroidia</taxon>
        <taxon>Marinilabiliales</taxon>
        <taxon>Prolixibacteraceae</taxon>
        <taxon>Sunxiuqinia</taxon>
    </lineage>
</organism>
<dbReference type="CDD" id="cd17339">
    <property type="entry name" value="MFS_NIMT_CynX_like"/>
    <property type="match status" value="1"/>
</dbReference>
<proteinExistence type="predicted"/>
<name>A0A1I2LPV1_9BACT</name>
<evidence type="ECO:0000256" key="3">
    <source>
        <dbReference type="ARBA" id="ARBA00023136"/>
    </source>
</evidence>
<feature type="transmembrane region" description="Helical" evidence="4">
    <location>
        <begin position="308"/>
        <end position="328"/>
    </location>
</feature>
<feature type="transmembrane region" description="Helical" evidence="4">
    <location>
        <begin position="398"/>
        <end position="417"/>
    </location>
</feature>
<dbReference type="InterPro" id="IPR011701">
    <property type="entry name" value="MFS"/>
</dbReference>
<dbReference type="SUPFAM" id="SSF103473">
    <property type="entry name" value="MFS general substrate transporter"/>
    <property type="match status" value="1"/>
</dbReference>
<feature type="transmembrane region" description="Helical" evidence="4">
    <location>
        <begin position="334"/>
        <end position="355"/>
    </location>
</feature>
<feature type="transmembrane region" description="Helical" evidence="4">
    <location>
        <begin position="375"/>
        <end position="392"/>
    </location>
</feature>
<feature type="transmembrane region" description="Helical" evidence="4">
    <location>
        <begin position="244"/>
        <end position="267"/>
    </location>
</feature>
<evidence type="ECO:0000313" key="6">
    <source>
        <dbReference type="EMBL" id="SFF80490.1"/>
    </source>
</evidence>
<feature type="transmembrane region" description="Helical" evidence="4">
    <location>
        <begin position="197"/>
        <end position="217"/>
    </location>
</feature>
<dbReference type="PANTHER" id="PTHR23523">
    <property type="match status" value="1"/>
</dbReference>
<sequence>MYFEIINVESYNFDFTFSNAQQKQGVKTDNMQTPRTSTDIQKRWLLIAGIIFLAFNLRPAITSVGPLVRNIQESLGINNLEAGFLTTIPLIAFAVLSPLVTLFSRRWGNEKTLFIAMLVLTVGILIRYNDNLLVLYFGTLVVGSGIAIMNVLLPSVIKSDFPKRIGIMTSVYTTAMCAMAGLASGVSIPLAEGAGLGWQKTLVFWGLLAFVGLLLWLPQLKQNHRDTAIGNSAPHPSIWKSRTAWHISVFMGLQSFVFYCIIAWLPAMLIARGMSEQTAGWMLLFVQIIGLPATFFAPIIAARLKRMWLSIGFLGLLNLLGFSGLLFLEQTGFLISSIALMGIATGGSISLAYMIISSKAKDHQQAAELSGMAQAIGYSLAALGPAILGFVFDQTALWLYPILIIHLANILMTGYGISSMRKKARLN</sequence>
<dbReference type="PROSITE" id="PS50850">
    <property type="entry name" value="MFS"/>
    <property type="match status" value="1"/>
</dbReference>
<dbReference type="PANTHER" id="PTHR23523:SF2">
    <property type="entry name" value="2-NITROIMIDAZOLE TRANSPORTER"/>
    <property type="match status" value="1"/>
</dbReference>
<evidence type="ECO:0000259" key="5">
    <source>
        <dbReference type="PROSITE" id="PS50850"/>
    </source>
</evidence>
<accession>A0A1I2LPV1</accession>
<feature type="transmembrane region" description="Helical" evidence="4">
    <location>
        <begin position="279"/>
        <end position="301"/>
    </location>
</feature>
<dbReference type="EMBL" id="FONW01000016">
    <property type="protein sequence ID" value="SFF80490.1"/>
    <property type="molecule type" value="Genomic_DNA"/>
</dbReference>
<feature type="transmembrane region" description="Helical" evidence="4">
    <location>
        <begin position="112"/>
        <end position="128"/>
    </location>
</feature>